<dbReference type="Proteomes" id="UP000585721">
    <property type="component" value="Unassembled WGS sequence"/>
</dbReference>
<keyword evidence="2 3" id="KW-0732">Signal</keyword>
<evidence type="ECO:0000313" key="7">
    <source>
        <dbReference type="Proteomes" id="UP000585721"/>
    </source>
</evidence>
<dbReference type="InterPro" id="IPR008258">
    <property type="entry name" value="Transglycosylase_SLT_dom_1"/>
</dbReference>
<dbReference type="Pfam" id="PF14718">
    <property type="entry name" value="SLT_L"/>
    <property type="match status" value="1"/>
</dbReference>
<dbReference type="PANTHER" id="PTHR37423:SF5">
    <property type="entry name" value="SOLUBLE LYTIC MUREIN TRANSGLYCOSYLASE"/>
    <property type="match status" value="1"/>
</dbReference>
<dbReference type="InterPro" id="IPR037061">
    <property type="entry name" value="Lytic_TGlycoase_superhlx_L_sf"/>
</dbReference>
<accession>A0A841GL29</accession>
<protein>
    <submittedName>
        <fullName evidence="6">Soluble lytic murein transglycosylase</fullName>
        <ecNumber evidence="6">3.2.1.-</ecNumber>
    </submittedName>
</protein>
<name>A0A841GL29_9GAMM</name>
<evidence type="ECO:0000259" key="5">
    <source>
        <dbReference type="Pfam" id="PF14718"/>
    </source>
</evidence>
<dbReference type="Gene3D" id="1.10.1240.20">
    <property type="entry name" value="Lytic transglycosylase, superhelical linker domain"/>
    <property type="match status" value="1"/>
</dbReference>
<dbReference type="Pfam" id="PF01464">
    <property type="entry name" value="SLT"/>
    <property type="match status" value="1"/>
</dbReference>
<dbReference type="CDD" id="cd13401">
    <property type="entry name" value="Slt70-like"/>
    <property type="match status" value="1"/>
</dbReference>
<comment type="similarity">
    <text evidence="1">Belongs to the transglycosylase Slt family.</text>
</comment>
<dbReference type="InterPro" id="IPR023346">
    <property type="entry name" value="Lysozyme-like_dom_sf"/>
</dbReference>
<dbReference type="EMBL" id="JACHGR010000001">
    <property type="protein sequence ID" value="MBB6054203.1"/>
    <property type="molecule type" value="Genomic_DNA"/>
</dbReference>
<proteinExistence type="inferred from homology"/>
<dbReference type="RefSeq" id="WP_188025032.1">
    <property type="nucleotide sequence ID" value="NZ_JACHGR010000001.1"/>
</dbReference>
<dbReference type="EC" id="3.2.1.-" evidence="6"/>
<feature type="signal peptide" evidence="3">
    <location>
        <begin position="1"/>
        <end position="20"/>
    </location>
</feature>
<evidence type="ECO:0000259" key="4">
    <source>
        <dbReference type="Pfam" id="PF01464"/>
    </source>
</evidence>
<keyword evidence="6" id="KW-0378">Hydrolase</keyword>
<feature type="domain" description="Lytic transglycosylase superhelical linker" evidence="5">
    <location>
        <begin position="401"/>
        <end position="466"/>
    </location>
</feature>
<organism evidence="6 7">
    <name type="scientific">Tolumonas osonensis</name>
    <dbReference type="NCBI Taxonomy" id="675874"/>
    <lineage>
        <taxon>Bacteria</taxon>
        <taxon>Pseudomonadati</taxon>
        <taxon>Pseudomonadota</taxon>
        <taxon>Gammaproteobacteria</taxon>
        <taxon>Aeromonadales</taxon>
        <taxon>Aeromonadaceae</taxon>
        <taxon>Tolumonas</taxon>
    </lineage>
</organism>
<gene>
    <name evidence="6" type="ORF">HNR75_000068</name>
</gene>
<dbReference type="GO" id="GO:0004553">
    <property type="term" value="F:hydrolase activity, hydrolyzing O-glycosyl compounds"/>
    <property type="evidence" value="ECO:0007669"/>
    <property type="project" value="InterPro"/>
</dbReference>
<evidence type="ECO:0000256" key="1">
    <source>
        <dbReference type="ARBA" id="ARBA00007734"/>
    </source>
</evidence>
<dbReference type="GO" id="GO:0042597">
    <property type="term" value="C:periplasmic space"/>
    <property type="evidence" value="ECO:0007669"/>
    <property type="project" value="InterPro"/>
</dbReference>
<dbReference type="AlphaFoldDB" id="A0A841GL29"/>
<evidence type="ECO:0000256" key="2">
    <source>
        <dbReference type="ARBA" id="ARBA00022729"/>
    </source>
</evidence>
<feature type="domain" description="Transglycosylase SLT" evidence="4">
    <location>
        <begin position="478"/>
        <end position="589"/>
    </location>
</feature>
<comment type="caution">
    <text evidence="6">The sequence shown here is derived from an EMBL/GenBank/DDBJ whole genome shotgun (WGS) entry which is preliminary data.</text>
</comment>
<reference evidence="6 7" key="1">
    <citation type="submission" date="2020-08" db="EMBL/GenBank/DDBJ databases">
        <title>Genomic Encyclopedia of Type Strains, Phase IV (KMG-IV): sequencing the most valuable type-strain genomes for metagenomic binning, comparative biology and taxonomic classification.</title>
        <authorList>
            <person name="Goeker M."/>
        </authorList>
    </citation>
    <scope>NUCLEOTIDE SEQUENCE [LARGE SCALE GENOMIC DNA]</scope>
    <source>
        <strain evidence="6 7">DSM 22975</strain>
    </source>
</reference>
<keyword evidence="6" id="KW-0326">Glycosidase</keyword>
<dbReference type="InterPro" id="IPR012289">
    <property type="entry name" value="Lytic_TGlycosylase_superhlx_L"/>
</dbReference>
<dbReference type="PANTHER" id="PTHR37423">
    <property type="entry name" value="SOLUBLE LYTIC MUREIN TRANSGLYCOSYLASE-RELATED"/>
    <property type="match status" value="1"/>
</dbReference>
<evidence type="ECO:0000313" key="6">
    <source>
        <dbReference type="EMBL" id="MBB6054203.1"/>
    </source>
</evidence>
<dbReference type="InterPro" id="IPR008939">
    <property type="entry name" value="Lytic_TGlycosylase_superhlx_U"/>
</dbReference>
<evidence type="ECO:0000256" key="3">
    <source>
        <dbReference type="SAM" id="SignalP"/>
    </source>
</evidence>
<keyword evidence="7" id="KW-1185">Reference proteome</keyword>
<dbReference type="Gene3D" id="1.10.530.10">
    <property type="match status" value="1"/>
</dbReference>
<dbReference type="SUPFAM" id="SSF48435">
    <property type="entry name" value="Bacterial muramidases"/>
    <property type="match status" value="1"/>
</dbReference>
<dbReference type="Gene3D" id="1.25.20.10">
    <property type="entry name" value="Bacterial muramidases"/>
    <property type="match status" value="1"/>
</dbReference>
<feature type="chain" id="PRO_5032795862" evidence="3">
    <location>
        <begin position="21"/>
        <end position="637"/>
    </location>
</feature>
<sequence length="637" mass="73531">MKTRIVVLLLSGLMAFNAVASSLTSQRARFIAVSQQVKNGNFSELAPAKDELDDYPLVPYLDYYALSYQPDINRFNDVKRFVARYPQSYLASRLTERYALLMMQNNMWKEYLQLQPAEPQSMTLRCAWQMAQYQTGKTDQAISFARKIWFYGHSRPTTCDSLFSLWKENGGMTEEDIWKRMVLAFKANEPRLMNHLLQQMSTTNNIYYASKLISVYSQPENIETLVSASRDARTREIASLALQRWADKNTEAVLSRYLALKARYQLSEADLIVVKKQIARDMMLERIKTSRAWLDNTLLQLRDNSLLELRVRLALAEMDWRGIKKWINLMPRAGRDDIHWTYWLARAEQQLGNKTHARALFQQASYDRSYYGFMAALQSGMPLRITEEVLQPEYNWKNAARQWPALLRIEELIALSETSMARNEWLFLLDQSNYDSKLQLGLVAQQRGWAHLGIQASIRAKAKDALALRFPTPKKAVFSRYAKERNMDISLLYALARQESAMYEQAQSSVGASGLMQLMPATAAETAQKLGETPPSPLALTNADTNVRLGSAYIKRLLEQYDGNRVLATAAYNAGPGRVRKWRQQSSGQPVDLWVENIPYKETRNYVQNVLVFNAIYQDRLNRPVRFLTDSERRLRY</sequence>
<dbReference type="SUPFAM" id="SSF53955">
    <property type="entry name" value="Lysozyme-like"/>
    <property type="match status" value="1"/>
</dbReference>